<evidence type="ECO:0000256" key="1">
    <source>
        <dbReference type="ARBA" id="ARBA00004123"/>
    </source>
</evidence>
<evidence type="ECO:0000256" key="7">
    <source>
        <dbReference type="ARBA" id="ARBA00022694"/>
    </source>
</evidence>
<dbReference type="OrthoDB" id="289162at2759"/>
<evidence type="ECO:0000256" key="6">
    <source>
        <dbReference type="ARBA" id="ARBA00022490"/>
    </source>
</evidence>
<dbReference type="GO" id="GO:0008023">
    <property type="term" value="C:transcription elongation factor complex"/>
    <property type="evidence" value="ECO:0007669"/>
    <property type="project" value="TreeGrafter"/>
</dbReference>
<evidence type="ECO:0000256" key="3">
    <source>
        <dbReference type="ARBA" id="ARBA00005043"/>
    </source>
</evidence>
<dbReference type="CDD" id="cd19494">
    <property type="entry name" value="Elp4"/>
    <property type="match status" value="1"/>
</dbReference>
<dbReference type="EMBL" id="KV454208">
    <property type="protein sequence ID" value="ODQ61812.1"/>
    <property type="molecule type" value="Genomic_DNA"/>
</dbReference>
<gene>
    <name evidence="9" type="ORF">WICANDRAFT_25463</name>
</gene>
<dbReference type="Gene3D" id="3.40.50.300">
    <property type="entry name" value="P-loop containing nucleotide triphosphate hydrolases"/>
    <property type="match status" value="1"/>
</dbReference>
<dbReference type="GO" id="GO:0033588">
    <property type="term" value="C:elongator holoenzyme complex"/>
    <property type="evidence" value="ECO:0007669"/>
    <property type="project" value="EnsemblFungi"/>
</dbReference>
<keyword evidence="6" id="KW-0963">Cytoplasm</keyword>
<comment type="subcellular location">
    <subcellularLocation>
        <location evidence="2">Cytoplasm</location>
    </subcellularLocation>
    <subcellularLocation>
        <location evidence="1">Nucleus</location>
    </subcellularLocation>
</comment>
<evidence type="ECO:0000256" key="4">
    <source>
        <dbReference type="ARBA" id="ARBA00007573"/>
    </source>
</evidence>
<keyword evidence="7" id="KW-0819">tRNA processing</keyword>
<dbReference type="STRING" id="683960.A0A1E3PA37"/>
<dbReference type="GeneID" id="30198395"/>
<keyword evidence="8" id="KW-0539">Nucleus</keyword>
<dbReference type="Pfam" id="PF05625">
    <property type="entry name" value="PAXNEB"/>
    <property type="match status" value="1"/>
</dbReference>
<evidence type="ECO:0000256" key="5">
    <source>
        <dbReference type="ARBA" id="ARBA00020265"/>
    </source>
</evidence>
<dbReference type="GO" id="GO:0002098">
    <property type="term" value="P:tRNA wobble uridine modification"/>
    <property type="evidence" value="ECO:0007669"/>
    <property type="project" value="EnsemblFungi"/>
</dbReference>
<name>A0A1E3PA37_WICAA</name>
<organism evidence="9 10">
    <name type="scientific">Wickerhamomyces anomalus (strain ATCC 58044 / CBS 1984 / NCYC 433 / NRRL Y-366-8)</name>
    <name type="common">Yeast</name>
    <name type="synonym">Hansenula anomala</name>
    <dbReference type="NCBI Taxonomy" id="683960"/>
    <lineage>
        <taxon>Eukaryota</taxon>
        <taxon>Fungi</taxon>
        <taxon>Dikarya</taxon>
        <taxon>Ascomycota</taxon>
        <taxon>Saccharomycotina</taxon>
        <taxon>Saccharomycetes</taxon>
        <taxon>Phaffomycetales</taxon>
        <taxon>Wickerhamomycetaceae</taxon>
        <taxon>Wickerhamomyces</taxon>
    </lineage>
</organism>
<dbReference type="GO" id="GO:0000049">
    <property type="term" value="F:tRNA binding"/>
    <property type="evidence" value="ECO:0007669"/>
    <property type="project" value="EnsemblFungi"/>
</dbReference>
<dbReference type="PANTHER" id="PTHR12896">
    <property type="entry name" value="PAX6 NEIGHBOR PROTEIN PAXNEB"/>
    <property type="match status" value="1"/>
</dbReference>
<dbReference type="PANTHER" id="PTHR12896:SF1">
    <property type="entry name" value="ELONGATOR COMPLEX PROTEIN 4"/>
    <property type="match status" value="1"/>
</dbReference>
<dbReference type="GO" id="GO:0006357">
    <property type="term" value="P:regulation of transcription by RNA polymerase II"/>
    <property type="evidence" value="ECO:0007669"/>
    <property type="project" value="EnsemblFungi"/>
</dbReference>
<dbReference type="AlphaFoldDB" id="A0A1E3PA37"/>
<keyword evidence="10" id="KW-1185">Reference proteome</keyword>
<reference evidence="9 10" key="1">
    <citation type="journal article" date="2016" name="Proc. Natl. Acad. Sci. U.S.A.">
        <title>Comparative genomics of biotechnologically important yeasts.</title>
        <authorList>
            <person name="Riley R."/>
            <person name="Haridas S."/>
            <person name="Wolfe K.H."/>
            <person name="Lopes M.R."/>
            <person name="Hittinger C.T."/>
            <person name="Goeker M."/>
            <person name="Salamov A.A."/>
            <person name="Wisecaver J.H."/>
            <person name="Long T.M."/>
            <person name="Calvey C.H."/>
            <person name="Aerts A.L."/>
            <person name="Barry K.W."/>
            <person name="Choi C."/>
            <person name="Clum A."/>
            <person name="Coughlan A.Y."/>
            <person name="Deshpande S."/>
            <person name="Douglass A.P."/>
            <person name="Hanson S.J."/>
            <person name="Klenk H.-P."/>
            <person name="LaButti K.M."/>
            <person name="Lapidus A."/>
            <person name="Lindquist E.A."/>
            <person name="Lipzen A.M."/>
            <person name="Meier-Kolthoff J.P."/>
            <person name="Ohm R.A."/>
            <person name="Otillar R.P."/>
            <person name="Pangilinan J.L."/>
            <person name="Peng Y."/>
            <person name="Rokas A."/>
            <person name="Rosa C.A."/>
            <person name="Scheuner C."/>
            <person name="Sibirny A.A."/>
            <person name="Slot J.C."/>
            <person name="Stielow J.B."/>
            <person name="Sun H."/>
            <person name="Kurtzman C.P."/>
            <person name="Blackwell M."/>
            <person name="Grigoriev I.V."/>
            <person name="Jeffries T.W."/>
        </authorList>
    </citation>
    <scope>NUCLEOTIDE SEQUENCE [LARGE SCALE GENOMIC DNA]</scope>
    <source>
        <strain evidence="10">ATCC 58044 / CBS 1984 / NCYC 433 / NRRL Y-366-8</strain>
    </source>
</reference>
<protein>
    <recommendedName>
        <fullName evidence="5">Elongator complex protein 4</fullName>
    </recommendedName>
</protein>
<dbReference type="RefSeq" id="XP_019041019.1">
    <property type="nucleotide sequence ID" value="XM_019181149.1"/>
</dbReference>
<comment type="pathway">
    <text evidence="3">tRNA modification; 5-methoxycarbonylmethyl-2-thiouridine-tRNA biosynthesis.</text>
</comment>
<evidence type="ECO:0000256" key="8">
    <source>
        <dbReference type="ARBA" id="ARBA00023242"/>
    </source>
</evidence>
<dbReference type="UniPathway" id="UPA00988"/>
<dbReference type="GO" id="GO:0005737">
    <property type="term" value="C:cytoplasm"/>
    <property type="evidence" value="ECO:0007669"/>
    <property type="project" value="UniProtKB-SubCell"/>
</dbReference>
<dbReference type="InterPro" id="IPR027417">
    <property type="entry name" value="P-loop_NTPase"/>
</dbReference>
<dbReference type="Proteomes" id="UP000094112">
    <property type="component" value="Unassembled WGS sequence"/>
</dbReference>
<dbReference type="InterPro" id="IPR008728">
    <property type="entry name" value="Elongator_complex_protein_4"/>
</dbReference>
<dbReference type="GO" id="GO:0042802">
    <property type="term" value="F:identical protein binding"/>
    <property type="evidence" value="ECO:0007669"/>
    <property type="project" value="EnsemblFungi"/>
</dbReference>
<evidence type="ECO:0000313" key="9">
    <source>
        <dbReference type="EMBL" id="ODQ61812.1"/>
    </source>
</evidence>
<evidence type="ECO:0000313" key="10">
    <source>
        <dbReference type="Proteomes" id="UP000094112"/>
    </source>
</evidence>
<sequence length="437" mass="48372">MSFRKRGEVIGRPNARVPNVIAGRGGEPVTAPGIPGRAPLGPGIPGRVPPSGMTPELLANQVQNLSVEEVVKHPGVRPSSITSQATVSTGSADLDKILGHQGLPLGSSLLIEENGTTDFASVLMKSFASQGIVHSRLDPKNSNTHVIVLSSNNSWGKELPGIYKGSSRDQKKSRILANENKVSVQNLLDNVERPTTPSKAKTETKDNDLRIAWRYGLNDGAKKQQTANLDNETYKDFNNQFDITSRLTPTPNANEITYIPLGPSFKPVIKQLELTIQKHKNKVIRLVIPSFLNPSMYPPPLTTSQESLQFIHSLRSLTRKYSKSLVIGMSIALDLFPRETSLVKNIEILSDAVFNLEPFGQDMLKFLEKAYHNQPTKVQHGLVHVYKVPQLSERGQMLIMKSEFAFKNGKKKFEIEEWGIPVEDEGEPQQTTQNIDF</sequence>
<accession>A0A1E3PA37</accession>
<dbReference type="GO" id="GO:0016887">
    <property type="term" value="F:ATP hydrolysis activity"/>
    <property type="evidence" value="ECO:0007669"/>
    <property type="project" value="EnsemblFungi"/>
</dbReference>
<proteinExistence type="inferred from homology"/>
<comment type="similarity">
    <text evidence="4">Belongs to the ELP4 family.</text>
</comment>
<evidence type="ECO:0000256" key="2">
    <source>
        <dbReference type="ARBA" id="ARBA00004496"/>
    </source>
</evidence>